<dbReference type="EMBL" id="MT141537">
    <property type="protein sequence ID" value="QJA65365.1"/>
    <property type="molecule type" value="Genomic_DNA"/>
</dbReference>
<feature type="region of interest" description="Disordered" evidence="1">
    <location>
        <begin position="46"/>
        <end position="72"/>
    </location>
</feature>
<organism evidence="2">
    <name type="scientific">viral metagenome</name>
    <dbReference type="NCBI Taxonomy" id="1070528"/>
    <lineage>
        <taxon>unclassified sequences</taxon>
        <taxon>metagenomes</taxon>
        <taxon>organismal metagenomes</taxon>
    </lineage>
</organism>
<dbReference type="EMBL" id="MT142518">
    <property type="protein sequence ID" value="QJA83802.1"/>
    <property type="molecule type" value="Genomic_DNA"/>
</dbReference>
<protein>
    <submittedName>
        <fullName evidence="2">Uncharacterized protein</fullName>
    </submittedName>
</protein>
<evidence type="ECO:0000313" key="2">
    <source>
        <dbReference type="EMBL" id="QJA65365.1"/>
    </source>
</evidence>
<name>A0A6M3J815_9ZZZZ</name>
<accession>A0A6M3J815</accession>
<evidence type="ECO:0000313" key="3">
    <source>
        <dbReference type="EMBL" id="QJA83802.1"/>
    </source>
</evidence>
<reference evidence="2" key="1">
    <citation type="submission" date="2020-03" db="EMBL/GenBank/DDBJ databases">
        <title>The deep terrestrial virosphere.</title>
        <authorList>
            <person name="Holmfeldt K."/>
            <person name="Nilsson E."/>
            <person name="Simone D."/>
            <person name="Lopez-Fernandez M."/>
            <person name="Wu X."/>
            <person name="de Brujin I."/>
            <person name="Lundin D."/>
            <person name="Andersson A."/>
            <person name="Bertilsson S."/>
            <person name="Dopson M."/>
        </authorList>
    </citation>
    <scope>NUCLEOTIDE SEQUENCE</scope>
    <source>
        <strain evidence="3">MM415A00252</strain>
        <strain evidence="2">MM415B00400</strain>
    </source>
</reference>
<proteinExistence type="predicted"/>
<evidence type="ECO:0000256" key="1">
    <source>
        <dbReference type="SAM" id="MobiDB-lite"/>
    </source>
</evidence>
<dbReference type="AlphaFoldDB" id="A0A6M3J815"/>
<gene>
    <name evidence="3" type="ORF">MM415A00252_0023</name>
    <name evidence="2" type="ORF">MM415B00400_0020</name>
</gene>
<sequence length="93" mass="10892">MELPENEEKAFQEWYAGHAQRLRLNPDPDDPQQFYDYRAAFKAGEGPGADNHWPSRYKSDDHPNLIVDGRNTKTGQLVGKYGRYKEQKNRRPE</sequence>